<feature type="transmembrane region" description="Helical" evidence="1">
    <location>
        <begin position="16"/>
        <end position="34"/>
    </location>
</feature>
<sequence length="139" mass="15442">MVESYTRLSMISGVNVRYFVLFLMLASVNVYLSTVPHLGQSIQNEVLNQVLRKIAHVGMFALLTWFLWMALPGRGRAAKPYAKILICGLVLTGIAFLSEYLQTFTPGRRGNMVGFGFDMLGILLALAALKWRGVKTSRG</sequence>
<accession>S0G1Z2</accession>
<evidence type="ECO:0000313" key="2">
    <source>
        <dbReference type="EMBL" id="EMS77701.1"/>
    </source>
</evidence>
<dbReference type="EMBL" id="APJX01000013">
    <property type="protein sequence ID" value="EMS77701.1"/>
    <property type="molecule type" value="Genomic_DNA"/>
</dbReference>
<protein>
    <submittedName>
        <fullName evidence="2">Putative membrane protein, VanZ family</fullName>
    </submittedName>
</protein>
<feature type="transmembrane region" description="Helical" evidence="1">
    <location>
        <begin position="83"/>
        <end position="101"/>
    </location>
</feature>
<name>S0G1Z2_9BACT</name>
<keyword evidence="1" id="KW-1133">Transmembrane helix</keyword>
<keyword evidence="3" id="KW-1185">Reference proteome</keyword>
<comment type="caution">
    <text evidence="2">The sequence shown here is derived from an EMBL/GenBank/DDBJ whole genome shotgun (WGS) entry which is preliminary data.</text>
</comment>
<feature type="transmembrane region" description="Helical" evidence="1">
    <location>
        <begin position="113"/>
        <end position="131"/>
    </location>
</feature>
<reference evidence="2 3" key="1">
    <citation type="journal article" date="2013" name="Genome Announc.">
        <title>Draft Genome Sequence of Desulfotignum phosphitoxidans DSM 13687 Strain FiPS-3.</title>
        <authorList>
            <person name="Poehlein A."/>
            <person name="Daniel R."/>
            <person name="Simeonova D.D."/>
        </authorList>
    </citation>
    <scope>NUCLEOTIDE SEQUENCE [LARGE SCALE GENOMIC DNA]</scope>
    <source>
        <strain evidence="2 3">DSM 13687</strain>
    </source>
</reference>
<dbReference type="NCBIfam" id="NF037970">
    <property type="entry name" value="vanZ_1"/>
    <property type="match status" value="1"/>
</dbReference>
<keyword evidence="1" id="KW-0472">Membrane</keyword>
<dbReference type="RefSeq" id="WP_006968395.1">
    <property type="nucleotide sequence ID" value="NZ_APJX01000013.1"/>
</dbReference>
<feature type="transmembrane region" description="Helical" evidence="1">
    <location>
        <begin position="54"/>
        <end position="71"/>
    </location>
</feature>
<dbReference type="OrthoDB" id="291892at2"/>
<gene>
    <name evidence="2" type="ORF">Dpo_13c00990</name>
</gene>
<evidence type="ECO:0000256" key="1">
    <source>
        <dbReference type="SAM" id="Phobius"/>
    </source>
</evidence>
<keyword evidence="1" id="KW-0812">Transmembrane</keyword>
<evidence type="ECO:0000313" key="3">
    <source>
        <dbReference type="Proteomes" id="UP000014216"/>
    </source>
</evidence>
<organism evidence="2 3">
    <name type="scientific">Desulfotignum phosphitoxidans DSM 13687</name>
    <dbReference type="NCBI Taxonomy" id="1286635"/>
    <lineage>
        <taxon>Bacteria</taxon>
        <taxon>Pseudomonadati</taxon>
        <taxon>Thermodesulfobacteriota</taxon>
        <taxon>Desulfobacteria</taxon>
        <taxon>Desulfobacterales</taxon>
        <taxon>Desulfobacteraceae</taxon>
        <taxon>Desulfotignum</taxon>
    </lineage>
</organism>
<dbReference type="Proteomes" id="UP000014216">
    <property type="component" value="Unassembled WGS sequence"/>
</dbReference>
<proteinExistence type="predicted"/>
<dbReference type="AlphaFoldDB" id="S0G1Z2"/>